<accession>A0ACC2PQK9</accession>
<protein>
    <submittedName>
        <fullName evidence="1">Uncharacterized protein</fullName>
    </submittedName>
</protein>
<organism evidence="1 2">
    <name type="scientific">Eretmocerus hayati</name>
    <dbReference type="NCBI Taxonomy" id="131215"/>
    <lineage>
        <taxon>Eukaryota</taxon>
        <taxon>Metazoa</taxon>
        <taxon>Ecdysozoa</taxon>
        <taxon>Arthropoda</taxon>
        <taxon>Hexapoda</taxon>
        <taxon>Insecta</taxon>
        <taxon>Pterygota</taxon>
        <taxon>Neoptera</taxon>
        <taxon>Endopterygota</taxon>
        <taxon>Hymenoptera</taxon>
        <taxon>Apocrita</taxon>
        <taxon>Proctotrupomorpha</taxon>
        <taxon>Chalcidoidea</taxon>
        <taxon>Aphelinidae</taxon>
        <taxon>Aphelininae</taxon>
        <taxon>Eretmocerus</taxon>
    </lineage>
</organism>
<gene>
    <name evidence="1" type="ORF">QAD02_020667</name>
</gene>
<dbReference type="EMBL" id="CM056741">
    <property type="protein sequence ID" value="KAJ8684874.1"/>
    <property type="molecule type" value="Genomic_DNA"/>
</dbReference>
<evidence type="ECO:0000313" key="2">
    <source>
        <dbReference type="Proteomes" id="UP001239111"/>
    </source>
</evidence>
<proteinExistence type="predicted"/>
<sequence length="175" mass="19647">MESIYSTFALMIVELASEETVLEFMRLIISIQDLAVKNTQISNDAKSRLHVIVISLFILVARVCDTPNLVEYGIKIIETRLKESPSLLPGEHWVHDMPPLPQIRSQILIDQNIVMEYLRGLGLETSKLQHNSLYMTSSTQNRYSWTDTAGRHSMSDINGGFPELDSAGSSPGIQK</sequence>
<keyword evidence="2" id="KW-1185">Reference proteome</keyword>
<dbReference type="Proteomes" id="UP001239111">
    <property type="component" value="Chromosome 1"/>
</dbReference>
<name>A0ACC2PQK9_9HYME</name>
<feature type="non-terminal residue" evidence="1">
    <location>
        <position position="175"/>
    </location>
</feature>
<comment type="caution">
    <text evidence="1">The sequence shown here is derived from an EMBL/GenBank/DDBJ whole genome shotgun (WGS) entry which is preliminary data.</text>
</comment>
<reference evidence="1" key="1">
    <citation type="submission" date="2023-04" db="EMBL/GenBank/DDBJ databases">
        <title>A chromosome-level genome assembly of the parasitoid wasp Eretmocerus hayati.</title>
        <authorList>
            <person name="Zhong Y."/>
            <person name="Liu S."/>
            <person name="Liu Y."/>
        </authorList>
    </citation>
    <scope>NUCLEOTIDE SEQUENCE</scope>
    <source>
        <strain evidence="1">ZJU_SS_LIU_2023</strain>
    </source>
</reference>
<evidence type="ECO:0000313" key="1">
    <source>
        <dbReference type="EMBL" id="KAJ8684874.1"/>
    </source>
</evidence>